<evidence type="ECO:0000259" key="2">
    <source>
        <dbReference type="PROSITE" id="PS51729"/>
    </source>
</evidence>
<dbReference type="AlphaFoldDB" id="A0A931B0I4"/>
<feature type="domain" description="N-acetyltransferase" evidence="1">
    <location>
        <begin position="1"/>
        <end position="101"/>
    </location>
</feature>
<dbReference type="InterPro" id="IPR045057">
    <property type="entry name" value="Gcn5-rel_NAT"/>
</dbReference>
<dbReference type="PANTHER" id="PTHR31435">
    <property type="entry name" value="PROTEIN NATD1"/>
    <property type="match status" value="1"/>
</dbReference>
<dbReference type="EMBL" id="JADPRT010000001">
    <property type="protein sequence ID" value="MBF9066691.1"/>
    <property type="molecule type" value="Genomic_DNA"/>
</dbReference>
<feature type="domain" description="N-acetyltransferase" evidence="2">
    <location>
        <begin position="6"/>
        <end position="92"/>
    </location>
</feature>
<dbReference type="CDD" id="cd04301">
    <property type="entry name" value="NAT_SF"/>
    <property type="match status" value="1"/>
</dbReference>
<dbReference type="SUPFAM" id="SSF55729">
    <property type="entry name" value="Acyl-CoA N-acyltransferases (Nat)"/>
    <property type="match status" value="1"/>
</dbReference>
<dbReference type="PANTHER" id="PTHR31435:SF10">
    <property type="entry name" value="BSR4717 PROTEIN"/>
    <property type="match status" value="1"/>
</dbReference>
<dbReference type="InterPro" id="IPR016181">
    <property type="entry name" value="Acyl_CoA_acyltransferase"/>
</dbReference>
<protein>
    <submittedName>
        <fullName evidence="3">N-acetyltransferase</fullName>
    </submittedName>
</protein>
<dbReference type="GO" id="GO:0016747">
    <property type="term" value="F:acyltransferase activity, transferring groups other than amino-acyl groups"/>
    <property type="evidence" value="ECO:0007669"/>
    <property type="project" value="InterPro"/>
</dbReference>
<dbReference type="Proteomes" id="UP000657385">
    <property type="component" value="Unassembled WGS sequence"/>
</dbReference>
<comment type="caution">
    <text evidence="3">The sequence shown here is derived from an EMBL/GenBank/DDBJ whole genome shotgun (WGS) entry which is preliminary data.</text>
</comment>
<keyword evidence="4" id="KW-1185">Reference proteome</keyword>
<sequence>MDQHVIDNSDEARFEVFQGDQLAGFARYHRFGNEIAFIHTEIFPAFEGKGLASVLARTALDQARERGLAVLPYCPFIRRWISKHPDYVDLVPTTHRARFEL</sequence>
<dbReference type="InterPro" id="IPR031165">
    <property type="entry name" value="GNAT_YJDJ"/>
</dbReference>
<organism evidence="3 4">
    <name type="scientific">Streptacidiphilus fuscans</name>
    <dbReference type="NCBI Taxonomy" id="2789292"/>
    <lineage>
        <taxon>Bacteria</taxon>
        <taxon>Bacillati</taxon>
        <taxon>Actinomycetota</taxon>
        <taxon>Actinomycetes</taxon>
        <taxon>Kitasatosporales</taxon>
        <taxon>Streptomycetaceae</taxon>
        <taxon>Streptacidiphilus</taxon>
    </lineage>
</organism>
<evidence type="ECO:0000259" key="1">
    <source>
        <dbReference type="PROSITE" id="PS51186"/>
    </source>
</evidence>
<evidence type="ECO:0000313" key="4">
    <source>
        <dbReference type="Proteomes" id="UP000657385"/>
    </source>
</evidence>
<dbReference type="InterPro" id="IPR000182">
    <property type="entry name" value="GNAT_dom"/>
</dbReference>
<dbReference type="RefSeq" id="WP_196191883.1">
    <property type="nucleotide sequence ID" value="NZ_JADPRT010000001.1"/>
</dbReference>
<evidence type="ECO:0000313" key="3">
    <source>
        <dbReference type="EMBL" id="MBF9066691.1"/>
    </source>
</evidence>
<accession>A0A931B0I4</accession>
<gene>
    <name evidence="3" type="ORF">I2501_01395</name>
</gene>
<reference evidence="3" key="1">
    <citation type="submission" date="2020-11" db="EMBL/GenBank/DDBJ databases">
        <title>Isolation and identification of active actinomycetes.</title>
        <authorList>
            <person name="Yu B."/>
        </authorList>
    </citation>
    <scope>NUCLEOTIDE SEQUENCE</scope>
    <source>
        <strain evidence="3">NEAU-YB345</strain>
    </source>
</reference>
<dbReference type="Pfam" id="PF14542">
    <property type="entry name" value="Acetyltransf_CG"/>
    <property type="match status" value="1"/>
</dbReference>
<dbReference type="Gene3D" id="3.40.630.30">
    <property type="match status" value="1"/>
</dbReference>
<name>A0A931B0I4_9ACTN</name>
<dbReference type="PROSITE" id="PS51729">
    <property type="entry name" value="GNAT_YJDJ"/>
    <property type="match status" value="1"/>
</dbReference>
<proteinExistence type="predicted"/>
<dbReference type="PROSITE" id="PS51186">
    <property type="entry name" value="GNAT"/>
    <property type="match status" value="1"/>
</dbReference>